<feature type="transmembrane region" description="Helical" evidence="10">
    <location>
        <begin position="444"/>
        <end position="462"/>
    </location>
</feature>
<dbReference type="OrthoDB" id="66620at2759"/>
<comment type="subcellular location">
    <subcellularLocation>
        <location evidence="1">Membrane</location>
        <topology evidence="1">Multi-pass membrane protein</topology>
    </subcellularLocation>
</comment>
<accession>B4MX30</accession>
<dbReference type="Pfam" id="PF01061">
    <property type="entry name" value="ABC2_membrane"/>
    <property type="match status" value="1"/>
</dbReference>
<dbReference type="HOGENOM" id="CLU_000604_57_6_1"/>
<keyword evidence="12" id="KW-0378">Hydrolase</keyword>
<feature type="transmembrane region" description="Helical" evidence="10">
    <location>
        <begin position="518"/>
        <end position="543"/>
    </location>
</feature>
<dbReference type="AlphaFoldDB" id="B4MX30"/>
<keyword evidence="3" id="KW-0813">Transport</keyword>
<protein>
    <recommendedName>
        <fullName evidence="11">ABC transporter domain-containing protein</fullName>
    </recommendedName>
</protein>
<keyword evidence="13" id="KW-1185">Reference proteome</keyword>
<dbReference type="PANTHER" id="PTHR48041:SF26">
    <property type="entry name" value="FI22810P1"/>
    <property type="match status" value="1"/>
</dbReference>
<dbReference type="InterPro" id="IPR003439">
    <property type="entry name" value="ABC_transporter-like_ATP-bd"/>
</dbReference>
<name>B4MX30_DROWI</name>
<feature type="transmembrane region" description="Helical" evidence="10">
    <location>
        <begin position="587"/>
        <end position="606"/>
    </location>
</feature>
<dbReference type="Gene3D" id="3.40.50.300">
    <property type="entry name" value="P-loop containing nucleotide triphosphate hydrolases"/>
    <property type="match status" value="1"/>
</dbReference>
<comment type="similarity">
    <text evidence="2">Belongs to the ABC transporter superfamily. ABCG family. Eye pigment precursor importer (TC 3.A.1.204) subfamily.</text>
</comment>
<dbReference type="eggNOG" id="KOG0061">
    <property type="taxonomic scope" value="Eukaryota"/>
</dbReference>
<evidence type="ECO:0000256" key="2">
    <source>
        <dbReference type="ARBA" id="ARBA00005814"/>
    </source>
</evidence>
<dbReference type="InParanoid" id="B4MX30"/>
<feature type="transmembrane region" description="Helical" evidence="10">
    <location>
        <begin position="555"/>
        <end position="580"/>
    </location>
</feature>
<dbReference type="InterPro" id="IPR043926">
    <property type="entry name" value="ABCG_dom"/>
</dbReference>
<evidence type="ECO:0000256" key="3">
    <source>
        <dbReference type="ARBA" id="ARBA00022448"/>
    </source>
</evidence>
<keyword evidence="5" id="KW-0547">Nucleotide-binding</keyword>
<dbReference type="PANTHER" id="PTHR48041">
    <property type="entry name" value="ABC TRANSPORTER G FAMILY MEMBER 28"/>
    <property type="match status" value="1"/>
</dbReference>
<dbReference type="EMBL" id="CH963857">
    <property type="protein sequence ID" value="EDW76669.1"/>
    <property type="molecule type" value="Genomic_DNA"/>
</dbReference>
<feature type="domain" description="ABC transporter" evidence="11">
    <location>
        <begin position="114"/>
        <end position="353"/>
    </location>
</feature>
<evidence type="ECO:0000256" key="10">
    <source>
        <dbReference type="SAM" id="Phobius"/>
    </source>
</evidence>
<dbReference type="STRING" id="7260.B4MX30"/>
<feature type="transmembrane region" description="Helical" evidence="10">
    <location>
        <begin position="672"/>
        <end position="690"/>
    </location>
</feature>
<dbReference type="GO" id="GO:0140359">
    <property type="term" value="F:ABC-type transporter activity"/>
    <property type="evidence" value="ECO:0007669"/>
    <property type="project" value="InterPro"/>
</dbReference>
<dbReference type="SMR" id="B4MX30"/>
<dbReference type="PROSITE" id="PS00211">
    <property type="entry name" value="ABC_TRANSPORTER_1"/>
    <property type="match status" value="1"/>
</dbReference>
<dbReference type="InterPro" id="IPR003593">
    <property type="entry name" value="AAA+_ATPase"/>
</dbReference>
<keyword evidence="6" id="KW-0067">ATP-binding</keyword>
<evidence type="ECO:0000313" key="13">
    <source>
        <dbReference type="Proteomes" id="UP000007798"/>
    </source>
</evidence>
<evidence type="ECO:0000256" key="9">
    <source>
        <dbReference type="SAM" id="MobiDB-lite"/>
    </source>
</evidence>
<evidence type="ECO:0000256" key="7">
    <source>
        <dbReference type="ARBA" id="ARBA00022989"/>
    </source>
</evidence>
<dbReference type="FunCoup" id="B4MX30">
    <property type="interactions" value="79"/>
</dbReference>
<dbReference type="SUPFAM" id="SSF52540">
    <property type="entry name" value="P-loop containing nucleoside triphosphate hydrolases"/>
    <property type="match status" value="1"/>
</dbReference>
<reference evidence="12 13" key="1">
    <citation type="journal article" date="2007" name="Nature">
        <title>Evolution of genes and genomes on the Drosophila phylogeny.</title>
        <authorList>
            <consortium name="Drosophila 12 Genomes Consortium"/>
            <person name="Clark A.G."/>
            <person name="Eisen M.B."/>
            <person name="Smith D.R."/>
            <person name="Bergman C.M."/>
            <person name="Oliver B."/>
            <person name="Markow T.A."/>
            <person name="Kaufman T.C."/>
            <person name="Kellis M."/>
            <person name="Gelbart W."/>
            <person name="Iyer V.N."/>
            <person name="Pollard D.A."/>
            <person name="Sackton T.B."/>
            <person name="Larracuente A.M."/>
            <person name="Singh N.D."/>
            <person name="Abad J.P."/>
            <person name="Abt D.N."/>
            <person name="Adryan B."/>
            <person name="Aguade M."/>
            <person name="Akashi H."/>
            <person name="Anderson W.W."/>
            <person name="Aquadro C.F."/>
            <person name="Ardell D.H."/>
            <person name="Arguello R."/>
            <person name="Artieri C.G."/>
            <person name="Barbash D.A."/>
            <person name="Barker D."/>
            <person name="Barsanti P."/>
            <person name="Batterham P."/>
            <person name="Batzoglou S."/>
            <person name="Begun D."/>
            <person name="Bhutkar A."/>
            <person name="Blanco E."/>
            <person name="Bosak S.A."/>
            <person name="Bradley R.K."/>
            <person name="Brand A.D."/>
            <person name="Brent M.R."/>
            <person name="Brooks A.N."/>
            <person name="Brown R.H."/>
            <person name="Butlin R.K."/>
            <person name="Caggese C."/>
            <person name="Calvi B.R."/>
            <person name="Bernardo de Carvalho A."/>
            <person name="Caspi A."/>
            <person name="Castrezana S."/>
            <person name="Celniker S.E."/>
            <person name="Chang J.L."/>
            <person name="Chapple C."/>
            <person name="Chatterji S."/>
            <person name="Chinwalla A."/>
            <person name="Civetta A."/>
            <person name="Clifton S.W."/>
            <person name="Comeron J.M."/>
            <person name="Costello J.C."/>
            <person name="Coyne J.A."/>
            <person name="Daub J."/>
            <person name="David R.G."/>
            <person name="Delcher A.L."/>
            <person name="Delehaunty K."/>
            <person name="Do C.B."/>
            <person name="Ebling H."/>
            <person name="Edwards K."/>
            <person name="Eickbush T."/>
            <person name="Evans J.D."/>
            <person name="Filipski A."/>
            <person name="Findeiss S."/>
            <person name="Freyhult E."/>
            <person name="Fulton L."/>
            <person name="Fulton R."/>
            <person name="Garcia A.C."/>
            <person name="Gardiner A."/>
            <person name="Garfield D.A."/>
            <person name="Garvin B.E."/>
            <person name="Gibson G."/>
            <person name="Gilbert D."/>
            <person name="Gnerre S."/>
            <person name="Godfrey J."/>
            <person name="Good R."/>
            <person name="Gotea V."/>
            <person name="Gravely B."/>
            <person name="Greenberg A.J."/>
            <person name="Griffiths-Jones S."/>
            <person name="Gross S."/>
            <person name="Guigo R."/>
            <person name="Gustafson E.A."/>
            <person name="Haerty W."/>
            <person name="Hahn M.W."/>
            <person name="Halligan D.L."/>
            <person name="Halpern A.L."/>
            <person name="Halter G.M."/>
            <person name="Han M.V."/>
            <person name="Heger A."/>
            <person name="Hillier L."/>
            <person name="Hinrichs A.S."/>
            <person name="Holmes I."/>
            <person name="Hoskins R.A."/>
            <person name="Hubisz M.J."/>
            <person name="Hultmark D."/>
            <person name="Huntley M.A."/>
            <person name="Jaffe D.B."/>
            <person name="Jagadeeshan S."/>
            <person name="Jeck W.R."/>
            <person name="Johnson J."/>
            <person name="Jones C.D."/>
            <person name="Jordan W.C."/>
            <person name="Karpen G.H."/>
            <person name="Kataoka E."/>
            <person name="Keightley P.D."/>
            <person name="Kheradpour P."/>
            <person name="Kirkness E.F."/>
            <person name="Koerich L.B."/>
            <person name="Kristiansen K."/>
            <person name="Kudrna D."/>
            <person name="Kulathinal R.J."/>
            <person name="Kumar S."/>
            <person name="Kwok R."/>
            <person name="Lander E."/>
            <person name="Langley C.H."/>
            <person name="Lapoint R."/>
            <person name="Lazzaro B.P."/>
            <person name="Lee S.J."/>
            <person name="Levesque L."/>
            <person name="Li R."/>
            <person name="Lin C.F."/>
            <person name="Lin M.F."/>
            <person name="Lindblad-Toh K."/>
            <person name="Llopart A."/>
            <person name="Long M."/>
            <person name="Low L."/>
            <person name="Lozovsky E."/>
            <person name="Lu J."/>
            <person name="Luo M."/>
            <person name="Machado C.A."/>
            <person name="Makalowski W."/>
            <person name="Marzo M."/>
            <person name="Matsuda M."/>
            <person name="Matzkin L."/>
            <person name="McAllister B."/>
            <person name="McBride C.S."/>
            <person name="McKernan B."/>
            <person name="McKernan K."/>
            <person name="Mendez-Lago M."/>
            <person name="Minx P."/>
            <person name="Mollenhauer M.U."/>
            <person name="Montooth K."/>
            <person name="Mount S.M."/>
            <person name="Mu X."/>
            <person name="Myers E."/>
            <person name="Negre B."/>
            <person name="Newfeld S."/>
            <person name="Nielsen R."/>
            <person name="Noor M.A."/>
            <person name="O'Grady P."/>
            <person name="Pachter L."/>
            <person name="Papaceit M."/>
            <person name="Parisi M.J."/>
            <person name="Parisi M."/>
            <person name="Parts L."/>
            <person name="Pedersen J.S."/>
            <person name="Pesole G."/>
            <person name="Phillippy A.M."/>
            <person name="Ponting C.P."/>
            <person name="Pop M."/>
            <person name="Porcelli D."/>
            <person name="Powell J.R."/>
            <person name="Prohaska S."/>
            <person name="Pruitt K."/>
            <person name="Puig M."/>
            <person name="Quesneville H."/>
            <person name="Ram K.R."/>
            <person name="Rand D."/>
            <person name="Rasmussen M.D."/>
            <person name="Reed L.K."/>
            <person name="Reenan R."/>
            <person name="Reily A."/>
            <person name="Remington K.A."/>
            <person name="Rieger T.T."/>
            <person name="Ritchie M.G."/>
            <person name="Robin C."/>
            <person name="Rogers Y.H."/>
            <person name="Rohde C."/>
            <person name="Rozas J."/>
            <person name="Rubenfield M.J."/>
            <person name="Ruiz A."/>
            <person name="Russo S."/>
            <person name="Salzberg S.L."/>
            <person name="Sanchez-Gracia A."/>
            <person name="Saranga D.J."/>
            <person name="Sato H."/>
            <person name="Schaeffer S.W."/>
            <person name="Schatz M.C."/>
            <person name="Schlenke T."/>
            <person name="Schwartz R."/>
            <person name="Segarra C."/>
            <person name="Singh R.S."/>
            <person name="Sirot L."/>
            <person name="Sirota M."/>
            <person name="Sisneros N.B."/>
            <person name="Smith C.D."/>
            <person name="Smith T.F."/>
            <person name="Spieth J."/>
            <person name="Stage D.E."/>
            <person name="Stark A."/>
            <person name="Stephan W."/>
            <person name="Strausberg R.L."/>
            <person name="Strempel S."/>
            <person name="Sturgill D."/>
            <person name="Sutton G."/>
            <person name="Sutton G.G."/>
            <person name="Tao W."/>
            <person name="Teichmann S."/>
            <person name="Tobari Y.N."/>
            <person name="Tomimura Y."/>
            <person name="Tsolas J.M."/>
            <person name="Valente V.L."/>
            <person name="Venter E."/>
            <person name="Venter J.C."/>
            <person name="Vicario S."/>
            <person name="Vieira F.G."/>
            <person name="Vilella A.J."/>
            <person name="Villasante A."/>
            <person name="Walenz B."/>
            <person name="Wang J."/>
            <person name="Wasserman M."/>
            <person name="Watts T."/>
            <person name="Wilson D."/>
            <person name="Wilson R.K."/>
            <person name="Wing R.A."/>
            <person name="Wolfner M.F."/>
            <person name="Wong A."/>
            <person name="Wong G.K."/>
            <person name="Wu C.I."/>
            <person name="Wu G."/>
            <person name="Yamamoto D."/>
            <person name="Yang H.P."/>
            <person name="Yang S.P."/>
            <person name="Yorke J.A."/>
            <person name="Yoshida K."/>
            <person name="Zdobnov E."/>
            <person name="Zhang P."/>
            <person name="Zhang Y."/>
            <person name="Zimin A.V."/>
            <person name="Baldwin J."/>
            <person name="Abdouelleil A."/>
            <person name="Abdulkadir J."/>
            <person name="Abebe A."/>
            <person name="Abera B."/>
            <person name="Abreu J."/>
            <person name="Acer S.C."/>
            <person name="Aftuck L."/>
            <person name="Alexander A."/>
            <person name="An P."/>
            <person name="Anderson E."/>
            <person name="Anderson S."/>
            <person name="Arachi H."/>
            <person name="Azer M."/>
            <person name="Bachantsang P."/>
            <person name="Barry A."/>
            <person name="Bayul T."/>
            <person name="Berlin A."/>
            <person name="Bessette D."/>
            <person name="Bloom T."/>
            <person name="Blye J."/>
            <person name="Boguslavskiy L."/>
            <person name="Bonnet C."/>
            <person name="Boukhgalter B."/>
            <person name="Bourzgui I."/>
            <person name="Brown A."/>
            <person name="Cahill P."/>
            <person name="Channer S."/>
            <person name="Cheshatsang Y."/>
            <person name="Chuda L."/>
            <person name="Citroen M."/>
            <person name="Collymore A."/>
            <person name="Cooke P."/>
            <person name="Costello M."/>
            <person name="D'Aco K."/>
            <person name="Daza R."/>
            <person name="De Haan G."/>
            <person name="DeGray S."/>
            <person name="DeMaso C."/>
            <person name="Dhargay N."/>
            <person name="Dooley K."/>
            <person name="Dooley E."/>
            <person name="Doricent M."/>
            <person name="Dorje P."/>
            <person name="Dorjee K."/>
            <person name="Dupes A."/>
            <person name="Elong R."/>
            <person name="Falk J."/>
            <person name="Farina A."/>
            <person name="Faro S."/>
            <person name="Ferguson D."/>
            <person name="Fisher S."/>
            <person name="Foley C.D."/>
            <person name="Franke A."/>
            <person name="Friedrich D."/>
            <person name="Gadbois L."/>
            <person name="Gearin G."/>
            <person name="Gearin C.R."/>
            <person name="Giannoukos G."/>
            <person name="Goode T."/>
            <person name="Graham J."/>
            <person name="Grandbois E."/>
            <person name="Grewal S."/>
            <person name="Gyaltsen K."/>
            <person name="Hafez N."/>
            <person name="Hagos B."/>
            <person name="Hall J."/>
            <person name="Henson C."/>
            <person name="Hollinger A."/>
            <person name="Honan T."/>
            <person name="Huard M.D."/>
            <person name="Hughes L."/>
            <person name="Hurhula B."/>
            <person name="Husby M.E."/>
            <person name="Kamat A."/>
            <person name="Kanga B."/>
            <person name="Kashin S."/>
            <person name="Khazanovich D."/>
            <person name="Kisner P."/>
            <person name="Lance K."/>
            <person name="Lara M."/>
            <person name="Lee W."/>
            <person name="Lennon N."/>
            <person name="Letendre F."/>
            <person name="LeVine R."/>
            <person name="Lipovsky A."/>
            <person name="Liu X."/>
            <person name="Liu J."/>
            <person name="Liu S."/>
            <person name="Lokyitsang T."/>
            <person name="Lokyitsang Y."/>
            <person name="Lubonja R."/>
            <person name="Lui A."/>
            <person name="MacDonald P."/>
            <person name="Magnisalis V."/>
            <person name="Maru K."/>
            <person name="Matthews C."/>
            <person name="McCusker W."/>
            <person name="McDonough S."/>
            <person name="Mehta T."/>
            <person name="Meldrim J."/>
            <person name="Meneus L."/>
            <person name="Mihai O."/>
            <person name="Mihalev A."/>
            <person name="Mihova T."/>
            <person name="Mittelman R."/>
            <person name="Mlenga V."/>
            <person name="Montmayeur A."/>
            <person name="Mulrain L."/>
            <person name="Navidi A."/>
            <person name="Naylor J."/>
            <person name="Negash T."/>
            <person name="Nguyen T."/>
            <person name="Nguyen N."/>
            <person name="Nicol R."/>
            <person name="Norbu C."/>
            <person name="Norbu N."/>
            <person name="Novod N."/>
            <person name="O'Neill B."/>
            <person name="Osman S."/>
            <person name="Markiewicz E."/>
            <person name="Oyono O.L."/>
            <person name="Patti C."/>
            <person name="Phunkhang P."/>
            <person name="Pierre F."/>
            <person name="Priest M."/>
            <person name="Raghuraman S."/>
            <person name="Rege F."/>
            <person name="Reyes R."/>
            <person name="Rise C."/>
            <person name="Rogov P."/>
            <person name="Ross K."/>
            <person name="Ryan E."/>
            <person name="Settipalli S."/>
            <person name="Shea T."/>
            <person name="Sherpa N."/>
            <person name="Shi L."/>
            <person name="Shih D."/>
            <person name="Sparrow T."/>
            <person name="Spaulding J."/>
            <person name="Stalker J."/>
            <person name="Stange-Thomann N."/>
            <person name="Stavropoulos S."/>
            <person name="Stone C."/>
            <person name="Strader C."/>
            <person name="Tesfaye S."/>
            <person name="Thomson T."/>
            <person name="Thoulutsang Y."/>
            <person name="Thoulutsang D."/>
            <person name="Topham K."/>
            <person name="Topping I."/>
            <person name="Tsamla T."/>
            <person name="Vassiliev H."/>
            <person name="Vo A."/>
            <person name="Wangchuk T."/>
            <person name="Wangdi T."/>
            <person name="Weiand M."/>
            <person name="Wilkinson J."/>
            <person name="Wilson A."/>
            <person name="Yadav S."/>
            <person name="Young G."/>
            <person name="Yu Q."/>
            <person name="Zembek L."/>
            <person name="Zhong D."/>
            <person name="Zimmer A."/>
            <person name="Zwirko Z."/>
            <person name="Jaffe D.B."/>
            <person name="Alvarez P."/>
            <person name="Brockman W."/>
            <person name="Butler J."/>
            <person name="Chin C."/>
            <person name="Gnerre S."/>
            <person name="Grabherr M."/>
            <person name="Kleber M."/>
            <person name="Mauceli E."/>
            <person name="MacCallum I."/>
        </authorList>
    </citation>
    <scope>NUCLEOTIDE SEQUENCE [LARGE SCALE GENOMIC DNA]</scope>
    <source>
        <strain evidence="13">Tucson 14030-0811.24</strain>
    </source>
</reference>
<dbReference type="FunFam" id="3.40.50.300:FF:001077">
    <property type="entry name" value="Uncharacterized protein, isoform A"/>
    <property type="match status" value="1"/>
</dbReference>
<evidence type="ECO:0000259" key="11">
    <source>
        <dbReference type="PROSITE" id="PS50893"/>
    </source>
</evidence>
<dbReference type="GO" id="GO:0016887">
    <property type="term" value="F:ATP hydrolysis activity"/>
    <property type="evidence" value="ECO:0007669"/>
    <property type="project" value="InterPro"/>
</dbReference>
<dbReference type="InterPro" id="IPR017871">
    <property type="entry name" value="ABC_transporter-like_CS"/>
</dbReference>
<evidence type="ECO:0000256" key="4">
    <source>
        <dbReference type="ARBA" id="ARBA00022692"/>
    </source>
</evidence>
<dbReference type="CDD" id="cd03213">
    <property type="entry name" value="ABCG_EPDR"/>
    <property type="match status" value="1"/>
</dbReference>
<evidence type="ECO:0000256" key="1">
    <source>
        <dbReference type="ARBA" id="ARBA00004141"/>
    </source>
</evidence>
<dbReference type="Pfam" id="PF19055">
    <property type="entry name" value="ABC2_membrane_7"/>
    <property type="match status" value="1"/>
</dbReference>
<keyword evidence="7 10" id="KW-1133">Transmembrane helix</keyword>
<dbReference type="GO" id="GO:0005886">
    <property type="term" value="C:plasma membrane"/>
    <property type="evidence" value="ECO:0007669"/>
    <property type="project" value="TreeGrafter"/>
</dbReference>
<dbReference type="Proteomes" id="UP000007798">
    <property type="component" value="Unassembled WGS sequence"/>
</dbReference>
<gene>
    <name evidence="12" type="primary">Dwil\GK14538</name>
    <name evidence="12" type="ORF">Dwil_GK14538</name>
</gene>
<keyword evidence="4 10" id="KW-0812">Transmembrane</keyword>
<organism evidence="12 13">
    <name type="scientific">Drosophila willistoni</name>
    <name type="common">Fruit fly</name>
    <dbReference type="NCBI Taxonomy" id="7260"/>
    <lineage>
        <taxon>Eukaryota</taxon>
        <taxon>Metazoa</taxon>
        <taxon>Ecdysozoa</taxon>
        <taxon>Arthropoda</taxon>
        <taxon>Hexapoda</taxon>
        <taxon>Insecta</taxon>
        <taxon>Pterygota</taxon>
        <taxon>Neoptera</taxon>
        <taxon>Endopterygota</taxon>
        <taxon>Diptera</taxon>
        <taxon>Brachycera</taxon>
        <taxon>Muscomorpha</taxon>
        <taxon>Ephydroidea</taxon>
        <taxon>Drosophilidae</taxon>
        <taxon>Drosophila</taxon>
        <taxon>Sophophora</taxon>
    </lineage>
</organism>
<evidence type="ECO:0000313" key="12">
    <source>
        <dbReference type="EMBL" id="EDW76669.1"/>
    </source>
</evidence>
<dbReference type="PhylomeDB" id="B4MX30"/>
<dbReference type="InterPro" id="IPR050352">
    <property type="entry name" value="ABCG_transporters"/>
</dbReference>
<dbReference type="GO" id="GO:0005524">
    <property type="term" value="F:ATP binding"/>
    <property type="evidence" value="ECO:0007669"/>
    <property type="project" value="UniProtKB-KW"/>
</dbReference>
<evidence type="ECO:0000256" key="5">
    <source>
        <dbReference type="ARBA" id="ARBA00022741"/>
    </source>
</evidence>
<dbReference type="KEGG" id="dwi:6642609"/>
<dbReference type="PROSITE" id="PS50893">
    <property type="entry name" value="ABC_TRANSPORTER_2"/>
    <property type="match status" value="1"/>
</dbReference>
<evidence type="ECO:0000256" key="6">
    <source>
        <dbReference type="ARBA" id="ARBA00022840"/>
    </source>
</evidence>
<dbReference type="InterPro" id="IPR013525">
    <property type="entry name" value="ABC2_TM"/>
</dbReference>
<dbReference type="SMART" id="SM00382">
    <property type="entry name" value="AAA"/>
    <property type="match status" value="1"/>
</dbReference>
<feature type="region of interest" description="Disordered" evidence="9">
    <location>
        <begin position="49"/>
        <end position="79"/>
    </location>
</feature>
<keyword evidence="8 10" id="KW-0472">Membrane</keyword>
<dbReference type="OMA" id="WMFFAIS"/>
<evidence type="ECO:0000256" key="8">
    <source>
        <dbReference type="ARBA" id="ARBA00023136"/>
    </source>
</evidence>
<feature type="transmembrane region" description="Helical" evidence="10">
    <location>
        <begin position="482"/>
        <end position="506"/>
    </location>
</feature>
<dbReference type="InterPro" id="IPR027417">
    <property type="entry name" value="P-loop_NTPase"/>
</dbReference>
<proteinExistence type="inferred from homology"/>
<dbReference type="Pfam" id="PF00005">
    <property type="entry name" value="ABC_tran"/>
    <property type="match status" value="1"/>
</dbReference>
<sequence>MLNAREQFFNGGNGDGSVAAGLGLGIEITEYGVSNGGRVYNTTTVPMTSASSWRTTTTTTNSTGNATASTTPSSAQVSSSAVVTKTPLEPVAEEDVHFDTDALSNLPARDPVDIEFKELSLTVNLGFNRGSKEILHNVNGKFPGSQLIAIMGPSGAGKSTLLDALSGFKTTGVDGSILLNGRRRDLPSFRRMSCYITQDDRLQPLLTVNENMHIAADLKLGENVSYEEKETRIEDILLLLGLYDHDQTLTMRLSGGQKKRLSIAMELINNPTVMFLDEPTTGLDSSSCTKVLELLKKLTSQGRTIICTIHQPTAKLFQIFDQVYVLSAGNCVYQGGTEKLVPFLQAVDLPCPMYHNPADYIIELACGEYGYDKIDTLKSATENGSCLTWFNNPSAVMRAETLMRKNPIPRRTKTRSLENTSYTNQCSVLLRRGYIKAKRDTTMTHLRIGVNIAVAILFGAIYDHTGAEGSRVLDNYNLLFAILMHHSMTTMMLTVLTFPIEMSILLKEHFNRWYSLKAYYTSMTLVDLPISIISCFLFTAIIYLWSYQPMEWVRFWMFFAISLLTVFVGHSFGLMIGAWFDVTNGTFLAPVLTIPQMMFAGFGVTLRDLPSYLKWGSHVSYLRYGLEGFIAAIYGLDRGVLPCDEAPYCHYRYPKKFLEEITMSGDQFWNDVLALSAMTVIFRLISFIVLKAKIKSVR</sequence>